<dbReference type="EMBL" id="BAABGX010000001">
    <property type="protein sequence ID" value="GAA4302173.1"/>
    <property type="molecule type" value="Genomic_DNA"/>
</dbReference>
<dbReference type="RefSeq" id="WP_345164006.1">
    <property type="nucleotide sequence ID" value="NZ_BAABGX010000001.1"/>
</dbReference>
<evidence type="ECO:0000256" key="4">
    <source>
        <dbReference type="ARBA" id="ARBA00022989"/>
    </source>
</evidence>
<feature type="transmembrane region" description="Helical" evidence="6">
    <location>
        <begin position="158"/>
        <end position="178"/>
    </location>
</feature>
<sequence>MPTSSTATAKTPVSWLKIAAFAAIYIIWGSTYLAIVFAIETLPPFLMAGLRFLLAGALLYTFARFNGAKAPSKIHWRSTFIIGGLLLLIGNGAVVWAEQYVASGIAALLVTTEPLWVVALQWAGKEKAKPNKVVLLGMLIGMVGMLVLVNPWENAQSVELWPSLIIFIAAGAWALGSLYSNKAALPSSQVLTTGMQMLCGGALLLTAGTVAGEWQTTVWSEVSSKSWLAFGYLLVFGSLIAFTAYSWLTRVAPPAQVSTYAYVNPVIAVFLGWALANEQITWQTLLAAALLVTAVVIITLTSKH</sequence>
<feature type="transmembrane region" description="Helical" evidence="6">
    <location>
        <begin position="190"/>
        <end position="207"/>
    </location>
</feature>
<keyword evidence="5 6" id="KW-0472">Membrane</keyword>
<dbReference type="InterPro" id="IPR037185">
    <property type="entry name" value="EmrE-like"/>
</dbReference>
<evidence type="ECO:0000256" key="6">
    <source>
        <dbReference type="SAM" id="Phobius"/>
    </source>
</evidence>
<dbReference type="InterPro" id="IPR050638">
    <property type="entry name" value="AA-Vitamin_Transporters"/>
</dbReference>
<feature type="transmembrane region" description="Helical" evidence="6">
    <location>
        <begin position="282"/>
        <end position="301"/>
    </location>
</feature>
<feature type="transmembrane region" description="Helical" evidence="6">
    <location>
        <begin position="260"/>
        <end position="276"/>
    </location>
</feature>
<evidence type="ECO:0000256" key="5">
    <source>
        <dbReference type="ARBA" id="ARBA00023136"/>
    </source>
</evidence>
<gene>
    <name evidence="8" type="primary">yedA</name>
    <name evidence="8" type="ORF">GCM10023183_13830</name>
</gene>
<organism evidence="8 9">
    <name type="scientific">Nibribacter koreensis</name>
    <dbReference type="NCBI Taxonomy" id="1084519"/>
    <lineage>
        <taxon>Bacteria</taxon>
        <taxon>Pseudomonadati</taxon>
        <taxon>Bacteroidota</taxon>
        <taxon>Cytophagia</taxon>
        <taxon>Cytophagales</taxon>
        <taxon>Hymenobacteraceae</taxon>
        <taxon>Nibribacter</taxon>
    </lineage>
</organism>
<feature type="transmembrane region" description="Helical" evidence="6">
    <location>
        <begin position="74"/>
        <end position="94"/>
    </location>
</feature>
<proteinExistence type="inferred from homology"/>
<feature type="domain" description="EamA" evidence="7">
    <location>
        <begin position="163"/>
        <end position="299"/>
    </location>
</feature>
<protein>
    <submittedName>
        <fullName evidence="8">Drug/metabolite exporter YedA</fullName>
    </submittedName>
</protein>
<keyword evidence="4 6" id="KW-1133">Transmembrane helix</keyword>
<dbReference type="InterPro" id="IPR000620">
    <property type="entry name" value="EamA_dom"/>
</dbReference>
<comment type="subcellular location">
    <subcellularLocation>
        <location evidence="1">Membrane</location>
        <topology evidence="1">Multi-pass membrane protein</topology>
    </subcellularLocation>
</comment>
<feature type="transmembrane region" description="Helical" evidence="6">
    <location>
        <begin position="133"/>
        <end position="152"/>
    </location>
</feature>
<dbReference type="Pfam" id="PF00892">
    <property type="entry name" value="EamA"/>
    <property type="match status" value="2"/>
</dbReference>
<evidence type="ECO:0000313" key="9">
    <source>
        <dbReference type="Proteomes" id="UP001501844"/>
    </source>
</evidence>
<accession>A0ABP8FF39</accession>
<feature type="transmembrane region" description="Helical" evidence="6">
    <location>
        <begin position="100"/>
        <end position="121"/>
    </location>
</feature>
<dbReference type="Proteomes" id="UP001501844">
    <property type="component" value="Unassembled WGS sequence"/>
</dbReference>
<name>A0ABP8FF39_9BACT</name>
<feature type="transmembrane region" description="Helical" evidence="6">
    <location>
        <begin position="45"/>
        <end position="62"/>
    </location>
</feature>
<reference evidence="9" key="1">
    <citation type="journal article" date="2019" name="Int. J. Syst. Evol. Microbiol.">
        <title>The Global Catalogue of Microorganisms (GCM) 10K type strain sequencing project: providing services to taxonomists for standard genome sequencing and annotation.</title>
        <authorList>
            <consortium name="The Broad Institute Genomics Platform"/>
            <consortium name="The Broad Institute Genome Sequencing Center for Infectious Disease"/>
            <person name="Wu L."/>
            <person name="Ma J."/>
        </authorList>
    </citation>
    <scope>NUCLEOTIDE SEQUENCE [LARGE SCALE GENOMIC DNA]</scope>
    <source>
        <strain evidence="9">JCM 17917</strain>
    </source>
</reference>
<feature type="domain" description="EamA" evidence="7">
    <location>
        <begin position="20"/>
        <end position="149"/>
    </location>
</feature>
<evidence type="ECO:0000256" key="2">
    <source>
        <dbReference type="ARBA" id="ARBA00007362"/>
    </source>
</evidence>
<evidence type="ECO:0000313" key="8">
    <source>
        <dbReference type="EMBL" id="GAA4302173.1"/>
    </source>
</evidence>
<evidence type="ECO:0000256" key="1">
    <source>
        <dbReference type="ARBA" id="ARBA00004141"/>
    </source>
</evidence>
<dbReference type="PANTHER" id="PTHR32322:SF2">
    <property type="entry name" value="EAMA DOMAIN-CONTAINING PROTEIN"/>
    <property type="match status" value="1"/>
</dbReference>
<dbReference type="SUPFAM" id="SSF103481">
    <property type="entry name" value="Multidrug resistance efflux transporter EmrE"/>
    <property type="match status" value="2"/>
</dbReference>
<feature type="transmembrane region" description="Helical" evidence="6">
    <location>
        <begin position="227"/>
        <end position="248"/>
    </location>
</feature>
<keyword evidence="3 6" id="KW-0812">Transmembrane</keyword>
<dbReference type="PANTHER" id="PTHR32322">
    <property type="entry name" value="INNER MEMBRANE TRANSPORTER"/>
    <property type="match status" value="1"/>
</dbReference>
<feature type="transmembrane region" description="Helical" evidence="6">
    <location>
        <begin position="18"/>
        <end position="39"/>
    </location>
</feature>
<comment type="caution">
    <text evidence="8">The sequence shown here is derived from an EMBL/GenBank/DDBJ whole genome shotgun (WGS) entry which is preliminary data.</text>
</comment>
<keyword evidence="9" id="KW-1185">Reference proteome</keyword>
<evidence type="ECO:0000259" key="7">
    <source>
        <dbReference type="Pfam" id="PF00892"/>
    </source>
</evidence>
<comment type="similarity">
    <text evidence="2">Belongs to the EamA transporter family.</text>
</comment>
<evidence type="ECO:0000256" key="3">
    <source>
        <dbReference type="ARBA" id="ARBA00022692"/>
    </source>
</evidence>